<dbReference type="PROSITE" id="PS51266">
    <property type="entry name" value="ZF_CHY"/>
    <property type="match status" value="1"/>
</dbReference>
<dbReference type="EMBL" id="LT598461">
    <property type="protein sequence ID" value="SCU99443.1"/>
    <property type="molecule type" value="Genomic_DNA"/>
</dbReference>
<dbReference type="SUPFAM" id="SSF161219">
    <property type="entry name" value="CHY zinc finger-like"/>
    <property type="match status" value="1"/>
</dbReference>
<keyword evidence="1" id="KW-0479">Metal-binding</keyword>
<dbReference type="AlphaFoldDB" id="A0A1G4K6F9"/>
<protein>
    <submittedName>
        <fullName evidence="6">LADA_0H19812g1_1</fullName>
    </submittedName>
</protein>
<dbReference type="InterPro" id="IPR016694">
    <property type="entry name" value="UCP017292"/>
</dbReference>
<dbReference type="GO" id="GO:0005758">
    <property type="term" value="C:mitochondrial intermembrane space"/>
    <property type="evidence" value="ECO:0007669"/>
    <property type="project" value="EnsemblFungi"/>
</dbReference>
<evidence type="ECO:0000259" key="5">
    <source>
        <dbReference type="PROSITE" id="PS51266"/>
    </source>
</evidence>
<evidence type="ECO:0000256" key="2">
    <source>
        <dbReference type="ARBA" id="ARBA00022771"/>
    </source>
</evidence>
<reference evidence="6 7" key="1">
    <citation type="submission" date="2016-03" db="EMBL/GenBank/DDBJ databases">
        <authorList>
            <person name="Devillers H."/>
        </authorList>
    </citation>
    <scope>NUCLEOTIDE SEQUENCE [LARGE SCALE GENOMIC DNA]</scope>
    <source>
        <strain evidence="6">CBS 10888</strain>
    </source>
</reference>
<feature type="domain" description="CHY-type" evidence="5">
    <location>
        <begin position="8"/>
        <end position="86"/>
    </location>
</feature>
<evidence type="ECO:0000256" key="4">
    <source>
        <dbReference type="PROSITE-ProRule" id="PRU00601"/>
    </source>
</evidence>
<evidence type="ECO:0000256" key="3">
    <source>
        <dbReference type="ARBA" id="ARBA00022833"/>
    </source>
</evidence>
<name>A0A1G4K6F9_9SACH</name>
<dbReference type="InterPro" id="IPR008913">
    <property type="entry name" value="Znf_CHY"/>
</dbReference>
<sequence>MCTPRGLLVDPQTRCVHWHSALDIVCFKFKCCKQYYACHSCHDHFESHPTQRYHLETDSQVPLVLCGACRTAMTFDQYQSELACKSSLQCPFCAAAFNPNCKLHYSLYFNT</sequence>
<accession>A0A1G4K6F9</accession>
<dbReference type="OrthoDB" id="411372at2759"/>
<evidence type="ECO:0000313" key="6">
    <source>
        <dbReference type="EMBL" id="SCU99443.1"/>
    </source>
</evidence>
<keyword evidence="3" id="KW-0862">Zinc</keyword>
<evidence type="ECO:0000256" key="1">
    <source>
        <dbReference type="ARBA" id="ARBA00022723"/>
    </source>
</evidence>
<dbReference type="Pfam" id="PF05495">
    <property type="entry name" value="zf-CHY"/>
    <property type="match status" value="1"/>
</dbReference>
<dbReference type="GO" id="GO:0008270">
    <property type="term" value="F:zinc ion binding"/>
    <property type="evidence" value="ECO:0007669"/>
    <property type="project" value="UniProtKB-KW"/>
</dbReference>
<dbReference type="Proteomes" id="UP000190274">
    <property type="component" value="Chromosome H"/>
</dbReference>
<dbReference type="STRING" id="1266660.A0A1G4K6F9"/>
<dbReference type="GO" id="GO:0045041">
    <property type="term" value="P:protein import into mitochondrial intermembrane space"/>
    <property type="evidence" value="ECO:0007669"/>
    <property type="project" value="EnsemblFungi"/>
</dbReference>
<evidence type="ECO:0000313" key="7">
    <source>
        <dbReference type="Proteomes" id="UP000190274"/>
    </source>
</evidence>
<proteinExistence type="predicted"/>
<keyword evidence="2 4" id="KW-0863">Zinc-finger</keyword>
<dbReference type="InterPro" id="IPR037274">
    <property type="entry name" value="Znf_CHY_sf"/>
</dbReference>
<dbReference type="PIRSF" id="PIRSF017292">
    <property type="entry name" value="UCP017292_Znf_CHY"/>
    <property type="match status" value="1"/>
</dbReference>
<gene>
    <name evidence="6" type="ORF">LADA_0H19812G</name>
</gene>
<keyword evidence="7" id="KW-1185">Reference proteome</keyword>
<organism evidence="6 7">
    <name type="scientific">Lachancea dasiensis</name>
    <dbReference type="NCBI Taxonomy" id="1072105"/>
    <lineage>
        <taxon>Eukaryota</taxon>
        <taxon>Fungi</taxon>
        <taxon>Dikarya</taxon>
        <taxon>Ascomycota</taxon>
        <taxon>Saccharomycotina</taxon>
        <taxon>Saccharomycetes</taxon>
        <taxon>Saccharomycetales</taxon>
        <taxon>Saccharomycetaceae</taxon>
        <taxon>Lachancea</taxon>
    </lineage>
</organism>